<feature type="transmembrane region" description="Helical" evidence="6">
    <location>
        <begin position="135"/>
        <end position="157"/>
    </location>
</feature>
<dbReference type="EMBL" id="WNUR01000916">
    <property type="protein sequence ID" value="MDZ7543188.1"/>
    <property type="molecule type" value="Genomic_DNA"/>
</dbReference>
<organism evidence="7 8">
    <name type="scientific">Clostridium perfringens</name>
    <dbReference type="NCBI Taxonomy" id="1502"/>
    <lineage>
        <taxon>Bacteria</taxon>
        <taxon>Bacillati</taxon>
        <taxon>Bacillota</taxon>
        <taxon>Clostridia</taxon>
        <taxon>Eubacteriales</taxon>
        <taxon>Clostridiaceae</taxon>
        <taxon>Clostridium</taxon>
    </lineage>
</organism>
<keyword evidence="4" id="KW-0813">Transport</keyword>
<dbReference type="AlphaFoldDB" id="A0AAW9KIY7"/>
<dbReference type="GO" id="GO:0042910">
    <property type="term" value="F:xenobiotic transmembrane transporter activity"/>
    <property type="evidence" value="ECO:0007669"/>
    <property type="project" value="InterPro"/>
</dbReference>
<proteinExistence type="inferred from homology"/>
<evidence type="ECO:0000256" key="3">
    <source>
        <dbReference type="ARBA" id="ARBA00020268"/>
    </source>
</evidence>
<gene>
    <name evidence="7" type="ORF">GNF83_18825</name>
</gene>
<evidence type="ECO:0000256" key="6">
    <source>
        <dbReference type="SAM" id="Phobius"/>
    </source>
</evidence>
<evidence type="ECO:0000256" key="4">
    <source>
        <dbReference type="ARBA" id="ARBA00022448"/>
    </source>
</evidence>
<dbReference type="PANTHER" id="PTHR43298:SF2">
    <property type="entry name" value="FMN_FAD EXPORTER YEEO-RELATED"/>
    <property type="match status" value="1"/>
</dbReference>
<accession>A0AAW9KIY7</accession>
<feature type="transmembrane region" description="Helical" evidence="6">
    <location>
        <begin position="62"/>
        <end position="84"/>
    </location>
</feature>
<name>A0AAW9KIY7_CLOPF</name>
<feature type="transmembrane region" description="Helical" evidence="6">
    <location>
        <begin position="20"/>
        <end position="42"/>
    </location>
</feature>
<dbReference type="InterPro" id="IPR002528">
    <property type="entry name" value="MATE_fam"/>
</dbReference>
<comment type="similarity">
    <text evidence="2">Belongs to the multi antimicrobial extrusion (MATE) (TC 2.A.66.1) family.</text>
</comment>
<dbReference type="InterPro" id="IPR050222">
    <property type="entry name" value="MATE_MdtK"/>
</dbReference>
<evidence type="ECO:0000256" key="2">
    <source>
        <dbReference type="ARBA" id="ARBA00010199"/>
    </source>
</evidence>
<dbReference type="GO" id="GO:0005886">
    <property type="term" value="C:plasma membrane"/>
    <property type="evidence" value="ECO:0007669"/>
    <property type="project" value="TreeGrafter"/>
</dbReference>
<evidence type="ECO:0000313" key="7">
    <source>
        <dbReference type="EMBL" id="MDZ7543188.1"/>
    </source>
</evidence>
<feature type="transmembrane region" description="Helical" evidence="6">
    <location>
        <begin position="96"/>
        <end position="115"/>
    </location>
</feature>
<comment type="function">
    <text evidence="1">Multidrug efflux pump.</text>
</comment>
<feature type="non-terminal residue" evidence="7">
    <location>
        <position position="1"/>
    </location>
</feature>
<dbReference type="Proteomes" id="UP001288944">
    <property type="component" value="Unassembled WGS sequence"/>
</dbReference>
<comment type="caution">
    <text evidence="7">The sequence shown here is derived from an EMBL/GenBank/DDBJ whole genome shotgun (WGS) entry which is preliminary data.</text>
</comment>
<keyword evidence="6" id="KW-0472">Membrane</keyword>
<feature type="non-terminal residue" evidence="7">
    <location>
        <position position="163"/>
    </location>
</feature>
<sequence>LSLKNKKYIDKTCIYRICKLGIPTALQNCMFAFFAMVIGRVISSWGSVSIAVQKVGSQIEAISWMTAEGFAAALTAFVGQNYGANRWDRILKGYKATMIMAIVVGTFSTILLVFAGERVFSMFIPELEAISQGAVYLKILGYSQLFMCIEITTAGAFSGLGNT</sequence>
<evidence type="ECO:0000313" key="8">
    <source>
        <dbReference type="Proteomes" id="UP001288944"/>
    </source>
</evidence>
<dbReference type="Pfam" id="PF01554">
    <property type="entry name" value="MatE"/>
    <property type="match status" value="1"/>
</dbReference>
<keyword evidence="6" id="KW-1133">Transmembrane helix</keyword>
<evidence type="ECO:0000256" key="1">
    <source>
        <dbReference type="ARBA" id="ARBA00003408"/>
    </source>
</evidence>
<keyword evidence="6" id="KW-0812">Transmembrane</keyword>
<protein>
    <recommendedName>
        <fullName evidence="3">Probable multidrug resistance protein NorM</fullName>
    </recommendedName>
    <alternativeName>
        <fullName evidence="5">Multidrug-efflux transporter</fullName>
    </alternativeName>
</protein>
<dbReference type="GO" id="GO:0015297">
    <property type="term" value="F:antiporter activity"/>
    <property type="evidence" value="ECO:0007669"/>
    <property type="project" value="InterPro"/>
</dbReference>
<evidence type="ECO:0000256" key="5">
    <source>
        <dbReference type="ARBA" id="ARBA00031636"/>
    </source>
</evidence>
<dbReference type="PANTHER" id="PTHR43298">
    <property type="entry name" value="MULTIDRUG RESISTANCE PROTEIN NORM-RELATED"/>
    <property type="match status" value="1"/>
</dbReference>
<reference evidence="7" key="1">
    <citation type="submission" date="2019-11" db="EMBL/GenBank/DDBJ databases">
        <title>Characterization of Clostridium perfringens isolates from swine manure treated agricultural soils.</title>
        <authorList>
            <person name="Wushke S.T."/>
        </authorList>
    </citation>
    <scope>NUCLEOTIDE SEQUENCE</scope>
    <source>
        <strain evidence="7">X62</strain>
    </source>
</reference>